<dbReference type="PROSITE" id="PS00079">
    <property type="entry name" value="MULTICOPPER_OXIDASE1"/>
    <property type="match status" value="1"/>
</dbReference>
<evidence type="ECO:0000256" key="7">
    <source>
        <dbReference type="SAM" id="Phobius"/>
    </source>
</evidence>
<dbReference type="SUPFAM" id="SSF49503">
    <property type="entry name" value="Cupredoxins"/>
    <property type="match status" value="3"/>
</dbReference>
<dbReference type="GO" id="GO:0005507">
    <property type="term" value="F:copper ion binding"/>
    <property type="evidence" value="ECO:0007669"/>
    <property type="project" value="InterPro"/>
</dbReference>
<keyword evidence="6" id="KW-0325">Glycoprotein</keyword>
<feature type="transmembrane region" description="Helical" evidence="7">
    <location>
        <begin position="482"/>
        <end position="504"/>
    </location>
</feature>
<feature type="domain" description="Plastocyanin-like" evidence="11">
    <location>
        <begin position="35"/>
        <end position="149"/>
    </location>
</feature>
<evidence type="ECO:0000313" key="13">
    <source>
        <dbReference type="Proteomes" id="UP001140091"/>
    </source>
</evidence>
<keyword evidence="7" id="KW-1133">Transmembrane helix</keyword>
<feature type="domain" description="Plastocyanin-like" evidence="9">
    <location>
        <begin position="174"/>
        <end position="233"/>
    </location>
</feature>
<evidence type="ECO:0000259" key="9">
    <source>
        <dbReference type="Pfam" id="PF00394"/>
    </source>
</evidence>
<feature type="non-terminal residue" evidence="12">
    <location>
        <position position="520"/>
    </location>
</feature>
<dbReference type="EMBL" id="JANBPK010000777">
    <property type="protein sequence ID" value="KAJ2932237.1"/>
    <property type="molecule type" value="Genomic_DNA"/>
</dbReference>
<gene>
    <name evidence="12" type="ORF">H1R20_g4845</name>
</gene>
<dbReference type="InterPro" id="IPR008972">
    <property type="entry name" value="Cupredoxin"/>
</dbReference>
<evidence type="ECO:0000256" key="1">
    <source>
        <dbReference type="ARBA" id="ARBA00010609"/>
    </source>
</evidence>
<feature type="signal peptide" evidence="8">
    <location>
        <begin position="1"/>
        <end position="22"/>
    </location>
</feature>
<dbReference type="InterPro" id="IPR033138">
    <property type="entry name" value="Cu_oxidase_CS"/>
</dbReference>
<evidence type="ECO:0000313" key="12">
    <source>
        <dbReference type="EMBL" id="KAJ2932237.1"/>
    </source>
</evidence>
<accession>A0A9W8JCR6</accession>
<dbReference type="OrthoDB" id="2121828at2759"/>
<dbReference type="CDD" id="cd13899">
    <property type="entry name" value="CuRO_3_Fet3p"/>
    <property type="match status" value="1"/>
</dbReference>
<dbReference type="InterPro" id="IPR002355">
    <property type="entry name" value="Cu_oxidase_Cu_BS"/>
</dbReference>
<dbReference type="CDD" id="cd13851">
    <property type="entry name" value="CuRO_1_Fet3p"/>
    <property type="match status" value="1"/>
</dbReference>
<reference evidence="12" key="1">
    <citation type="submission" date="2022-06" db="EMBL/GenBank/DDBJ databases">
        <title>Genome Sequence of Candolleomyces eurysporus.</title>
        <authorList>
            <person name="Buettner E."/>
        </authorList>
    </citation>
    <scope>NUCLEOTIDE SEQUENCE</scope>
    <source>
        <strain evidence="12">VTCC 930004</strain>
    </source>
</reference>
<keyword evidence="5" id="KW-1015">Disulfide bond</keyword>
<dbReference type="AlphaFoldDB" id="A0A9W8JCR6"/>
<keyword evidence="3" id="KW-0560">Oxidoreductase</keyword>
<dbReference type="GO" id="GO:0004322">
    <property type="term" value="F:ferroxidase activity"/>
    <property type="evidence" value="ECO:0007669"/>
    <property type="project" value="TreeGrafter"/>
</dbReference>
<dbReference type="InterPro" id="IPR011706">
    <property type="entry name" value="Cu-oxidase_C"/>
</dbReference>
<dbReference type="GO" id="GO:0033215">
    <property type="term" value="P:reductive iron assimilation"/>
    <property type="evidence" value="ECO:0007669"/>
    <property type="project" value="TreeGrafter"/>
</dbReference>
<comment type="similarity">
    <text evidence="1">Belongs to the multicopper oxidase family.</text>
</comment>
<dbReference type="Pfam" id="PF07731">
    <property type="entry name" value="Cu-oxidase_2"/>
    <property type="match status" value="1"/>
</dbReference>
<organism evidence="12 13">
    <name type="scientific">Candolleomyces eurysporus</name>
    <dbReference type="NCBI Taxonomy" id="2828524"/>
    <lineage>
        <taxon>Eukaryota</taxon>
        <taxon>Fungi</taxon>
        <taxon>Dikarya</taxon>
        <taxon>Basidiomycota</taxon>
        <taxon>Agaricomycotina</taxon>
        <taxon>Agaricomycetes</taxon>
        <taxon>Agaricomycetidae</taxon>
        <taxon>Agaricales</taxon>
        <taxon>Agaricineae</taxon>
        <taxon>Psathyrellaceae</taxon>
        <taxon>Candolleomyces</taxon>
    </lineage>
</organism>
<dbReference type="InterPro" id="IPR011707">
    <property type="entry name" value="Cu-oxidase-like_N"/>
</dbReference>
<keyword evidence="4" id="KW-0186">Copper</keyword>
<feature type="domain" description="Plastocyanin-like" evidence="10">
    <location>
        <begin position="317"/>
        <end position="426"/>
    </location>
</feature>
<name>A0A9W8JCR6_9AGAR</name>
<comment type="caution">
    <text evidence="12">The sequence shown here is derived from an EMBL/GenBank/DDBJ whole genome shotgun (WGS) entry which is preliminary data.</text>
</comment>
<protein>
    <submittedName>
        <fullName evidence="12">Uncharacterized protein</fullName>
    </submittedName>
</protein>
<evidence type="ECO:0000256" key="6">
    <source>
        <dbReference type="ARBA" id="ARBA00023180"/>
    </source>
</evidence>
<evidence type="ECO:0000259" key="11">
    <source>
        <dbReference type="Pfam" id="PF07732"/>
    </source>
</evidence>
<evidence type="ECO:0000256" key="2">
    <source>
        <dbReference type="ARBA" id="ARBA00022723"/>
    </source>
</evidence>
<keyword evidence="13" id="KW-1185">Reference proteome</keyword>
<dbReference type="Pfam" id="PF00394">
    <property type="entry name" value="Cu-oxidase"/>
    <property type="match status" value="1"/>
</dbReference>
<evidence type="ECO:0000256" key="5">
    <source>
        <dbReference type="ARBA" id="ARBA00023157"/>
    </source>
</evidence>
<keyword evidence="8" id="KW-0732">Signal</keyword>
<dbReference type="GO" id="GO:0033573">
    <property type="term" value="C:high-affinity iron permease complex"/>
    <property type="evidence" value="ECO:0007669"/>
    <property type="project" value="TreeGrafter"/>
</dbReference>
<dbReference type="InterPro" id="IPR001117">
    <property type="entry name" value="Cu-oxidase_2nd"/>
</dbReference>
<dbReference type="Gene3D" id="2.60.40.420">
    <property type="entry name" value="Cupredoxins - blue copper proteins"/>
    <property type="match status" value="3"/>
</dbReference>
<dbReference type="Proteomes" id="UP001140091">
    <property type="component" value="Unassembled WGS sequence"/>
</dbReference>
<dbReference type="Pfam" id="PF07732">
    <property type="entry name" value="Cu-oxidase_3"/>
    <property type="match status" value="1"/>
</dbReference>
<keyword evidence="7" id="KW-0472">Membrane</keyword>
<dbReference type="GO" id="GO:0010106">
    <property type="term" value="P:cellular response to iron ion starvation"/>
    <property type="evidence" value="ECO:0007669"/>
    <property type="project" value="TreeGrafter"/>
</dbReference>
<feature type="chain" id="PRO_5040732352" evidence="8">
    <location>
        <begin position="23"/>
        <end position="520"/>
    </location>
</feature>
<keyword evidence="7" id="KW-0812">Transmembrane</keyword>
<evidence type="ECO:0000256" key="4">
    <source>
        <dbReference type="ARBA" id="ARBA00023008"/>
    </source>
</evidence>
<dbReference type="PROSITE" id="PS00080">
    <property type="entry name" value="MULTICOPPER_OXIDASE2"/>
    <property type="match status" value="1"/>
</dbReference>
<evidence type="ECO:0000259" key="10">
    <source>
        <dbReference type="Pfam" id="PF07731"/>
    </source>
</evidence>
<dbReference type="InterPro" id="IPR045087">
    <property type="entry name" value="Cu-oxidase_fam"/>
</dbReference>
<dbReference type="PANTHER" id="PTHR11709">
    <property type="entry name" value="MULTI-COPPER OXIDASE"/>
    <property type="match status" value="1"/>
</dbReference>
<proteinExistence type="inferred from homology"/>
<evidence type="ECO:0000256" key="8">
    <source>
        <dbReference type="SAM" id="SignalP"/>
    </source>
</evidence>
<sequence length="520" mass="56886">MYQPTGLLALCLLATLVRPVVCGVHEVWWDITYVQNVNPDGLFARRVIGVNGSWPPPPIEVSTSDTLIVHAHNSLEQATTLHHHGMFFNSTSWMDGALGVTECGIPPGASFDYVVPVDTSGQWGTYWVHAHSSGQYVDGLRAPLLLHPSREVHTYDADFTVRIPVARNQYLTDVQESPIDVLSVTVAQRYSVLVTARNDTSSNWAIHANMDTDMFDVVPDTLNPNVTTSITYSSSASLTDLGFIDEYHDVNDVAIVPVEVIAQPPVTKTIDLEVLFDTVDDGTNRAMFNQITWNAPKVPGIFSALSLGPNATSEAAYGPLSFLIEYGDVVDLVIKNGDAGKHPFHLHGHKFQIVGRSEDYTSDNVTLNPPIVEGQANPIRRDTVQIPSMHSATLRIVADNPGAWFMHCHIEWHLESGLAMQLIEAPLLAQQRNTVPQAMYDHCKAQGMLYSGNAAGHASPTDLSGLKEGPFVQKLGWRPKGIVAMTGCVLTAVLGMLTVVWYMWGAPDDEGEPHDNAPEK</sequence>
<keyword evidence="2" id="KW-0479">Metal-binding</keyword>
<dbReference type="PANTHER" id="PTHR11709:SF361">
    <property type="entry name" value="IRON TRANSPORT MULTICOPPER OXIDASE FET3"/>
    <property type="match status" value="1"/>
</dbReference>
<evidence type="ECO:0000256" key="3">
    <source>
        <dbReference type="ARBA" id="ARBA00023002"/>
    </source>
</evidence>